<name>A0ABR1ZI56_9ROSI</name>
<gene>
    <name evidence="1" type="ORF">V6N12_018659</name>
</gene>
<protein>
    <submittedName>
        <fullName evidence="1">Uncharacterized protein</fullName>
    </submittedName>
</protein>
<accession>A0ABR1ZI56</accession>
<dbReference type="Proteomes" id="UP001472677">
    <property type="component" value="Unassembled WGS sequence"/>
</dbReference>
<sequence length="98" mass="11357">MKDCDFLILINTLASPRFWKSSFGESLRVCVSSDFMDLKEFSVRPTALWLMSRDASSSSISLVRVIVDYTSKSWMFDYILIKHEANFAADFLTKFHPF</sequence>
<organism evidence="1 2">
    <name type="scientific">Hibiscus sabdariffa</name>
    <name type="common">roselle</name>
    <dbReference type="NCBI Taxonomy" id="183260"/>
    <lineage>
        <taxon>Eukaryota</taxon>
        <taxon>Viridiplantae</taxon>
        <taxon>Streptophyta</taxon>
        <taxon>Embryophyta</taxon>
        <taxon>Tracheophyta</taxon>
        <taxon>Spermatophyta</taxon>
        <taxon>Magnoliopsida</taxon>
        <taxon>eudicotyledons</taxon>
        <taxon>Gunneridae</taxon>
        <taxon>Pentapetalae</taxon>
        <taxon>rosids</taxon>
        <taxon>malvids</taxon>
        <taxon>Malvales</taxon>
        <taxon>Malvaceae</taxon>
        <taxon>Malvoideae</taxon>
        <taxon>Hibiscus</taxon>
    </lineage>
</organism>
<comment type="caution">
    <text evidence="1">The sequence shown here is derived from an EMBL/GenBank/DDBJ whole genome shotgun (WGS) entry which is preliminary data.</text>
</comment>
<keyword evidence="2" id="KW-1185">Reference proteome</keyword>
<proteinExistence type="predicted"/>
<dbReference type="EMBL" id="JBBPBM010002097">
    <property type="protein sequence ID" value="KAK8480155.1"/>
    <property type="molecule type" value="Genomic_DNA"/>
</dbReference>
<evidence type="ECO:0000313" key="1">
    <source>
        <dbReference type="EMBL" id="KAK8480155.1"/>
    </source>
</evidence>
<reference evidence="1 2" key="1">
    <citation type="journal article" date="2024" name="G3 (Bethesda)">
        <title>Genome assembly of Hibiscus sabdariffa L. provides insights into metabolisms of medicinal natural products.</title>
        <authorList>
            <person name="Kim T."/>
        </authorList>
    </citation>
    <scope>NUCLEOTIDE SEQUENCE [LARGE SCALE GENOMIC DNA]</scope>
    <source>
        <strain evidence="1">TK-2024</strain>
        <tissue evidence="1">Old leaves</tissue>
    </source>
</reference>
<evidence type="ECO:0000313" key="2">
    <source>
        <dbReference type="Proteomes" id="UP001472677"/>
    </source>
</evidence>